<dbReference type="PANTHER" id="PTHR39084:SF1">
    <property type="entry name" value="DUF4010 DOMAIN-CONTAINING PROTEIN"/>
    <property type="match status" value="1"/>
</dbReference>
<evidence type="ECO:0000313" key="4">
    <source>
        <dbReference type="EMBL" id="QUD89648.1"/>
    </source>
</evidence>
<dbReference type="KEGG" id="caul:KCG34_07175"/>
<name>A0A975G323_9CAUL</name>
<feature type="transmembrane region" description="Helical" evidence="1">
    <location>
        <begin position="137"/>
        <end position="155"/>
    </location>
</feature>
<feature type="transmembrane region" description="Helical" evidence="1">
    <location>
        <begin position="362"/>
        <end position="380"/>
    </location>
</feature>
<reference evidence="4" key="1">
    <citation type="submission" date="2021-04" db="EMBL/GenBank/DDBJ databases">
        <title>The complete genome sequence of Caulobacter sp. S6.</title>
        <authorList>
            <person name="Tang Y."/>
            <person name="Ouyang W."/>
            <person name="Liu Q."/>
            <person name="Huang B."/>
            <person name="Guo Z."/>
            <person name="Lei P."/>
        </authorList>
    </citation>
    <scope>NUCLEOTIDE SEQUENCE</scope>
    <source>
        <strain evidence="4">S6</strain>
    </source>
</reference>
<keyword evidence="5" id="KW-1185">Reference proteome</keyword>
<proteinExistence type="predicted"/>
<dbReference type="InterPro" id="IPR049177">
    <property type="entry name" value="MgtC_SapB_SrpB_YhiD_N"/>
</dbReference>
<protein>
    <submittedName>
        <fullName evidence="4">DUF4010 domain-containing protein</fullName>
    </submittedName>
</protein>
<feature type="transmembrane region" description="Helical" evidence="1">
    <location>
        <begin position="107"/>
        <end position="125"/>
    </location>
</feature>
<feature type="domain" description="DUF4010" evidence="3">
    <location>
        <begin position="176"/>
        <end position="383"/>
    </location>
</feature>
<sequence length="416" mass="41614">MVSADFVDIGAALGVGLLIGAERERRKGEAANRASAGLRTFTAASLAGAVAILAGGAPLLAVTTVAVSALAALAYWRNRDDDPGLTTEISLVLTVLLGGLCMRDPRLAAGVAVVVAVVLAARTPLHHFVRRVLNQSEVADALVFASATLVVLPLVPDRSMGPYAALNPHAIWIVVVLVLAIGGIGHIAVRWLGNRFGLPVAGLASGFVSSLATIGAMGAEARKTPGNLGPAAAGAVLSTLATTIQMAVVIGVVDIATLRALAAPLLGAGAGAMLYAAFVTLGALRRADAQQATAGRAFSIRTALTFAALLSGVMLATAALREWFGEAGLIAGAGLAGLVDAHAAAISTATLVASGRLTPDDAVLPILVGLSANSANKILFATAGGRAFAVRVVPGLVLVVAAAWLGALAPGLFGQR</sequence>
<gene>
    <name evidence="4" type="ORF">KCG34_07175</name>
</gene>
<evidence type="ECO:0000259" key="2">
    <source>
        <dbReference type="Pfam" id="PF02308"/>
    </source>
</evidence>
<feature type="transmembrane region" description="Helical" evidence="1">
    <location>
        <begin position="231"/>
        <end position="253"/>
    </location>
</feature>
<keyword evidence="1" id="KW-0472">Membrane</keyword>
<organism evidence="4 5">
    <name type="scientific">Phenylobacterium montanum</name>
    <dbReference type="NCBI Taxonomy" id="2823693"/>
    <lineage>
        <taxon>Bacteria</taxon>
        <taxon>Pseudomonadati</taxon>
        <taxon>Pseudomonadota</taxon>
        <taxon>Alphaproteobacteria</taxon>
        <taxon>Caulobacterales</taxon>
        <taxon>Caulobacteraceae</taxon>
        <taxon>Phenylobacterium</taxon>
    </lineage>
</organism>
<dbReference type="Pfam" id="PF13194">
    <property type="entry name" value="DUF4010"/>
    <property type="match status" value="1"/>
</dbReference>
<dbReference type="Pfam" id="PF02308">
    <property type="entry name" value="MgtC"/>
    <property type="match status" value="1"/>
</dbReference>
<feature type="transmembrane region" description="Helical" evidence="1">
    <location>
        <begin position="6"/>
        <end position="22"/>
    </location>
</feature>
<evidence type="ECO:0000259" key="3">
    <source>
        <dbReference type="Pfam" id="PF13194"/>
    </source>
</evidence>
<feature type="transmembrane region" description="Helical" evidence="1">
    <location>
        <begin position="196"/>
        <end position="219"/>
    </location>
</feature>
<feature type="domain" description="MgtC/SapB/SrpB/YhiD N-terminal" evidence="2">
    <location>
        <begin position="10"/>
        <end position="127"/>
    </location>
</feature>
<dbReference type="AlphaFoldDB" id="A0A975G323"/>
<feature type="transmembrane region" description="Helical" evidence="1">
    <location>
        <begin position="298"/>
        <end position="320"/>
    </location>
</feature>
<dbReference type="Proteomes" id="UP000676409">
    <property type="component" value="Chromosome"/>
</dbReference>
<dbReference type="EMBL" id="CP073078">
    <property type="protein sequence ID" value="QUD89648.1"/>
    <property type="molecule type" value="Genomic_DNA"/>
</dbReference>
<feature type="transmembrane region" description="Helical" evidence="1">
    <location>
        <begin position="170"/>
        <end position="189"/>
    </location>
</feature>
<feature type="transmembrane region" description="Helical" evidence="1">
    <location>
        <begin position="327"/>
        <end position="350"/>
    </location>
</feature>
<feature type="transmembrane region" description="Helical" evidence="1">
    <location>
        <begin position="260"/>
        <end position="278"/>
    </location>
</feature>
<dbReference type="InterPro" id="IPR025105">
    <property type="entry name" value="DUF4010"/>
</dbReference>
<keyword evidence="1" id="KW-1133">Transmembrane helix</keyword>
<evidence type="ECO:0000313" key="5">
    <source>
        <dbReference type="Proteomes" id="UP000676409"/>
    </source>
</evidence>
<feature type="transmembrane region" description="Helical" evidence="1">
    <location>
        <begin position="43"/>
        <end position="76"/>
    </location>
</feature>
<dbReference type="RefSeq" id="WP_211939700.1">
    <property type="nucleotide sequence ID" value="NZ_CP073078.1"/>
</dbReference>
<dbReference type="PANTHER" id="PTHR39084">
    <property type="entry name" value="MEMBRANE PROTEIN-RELATED"/>
    <property type="match status" value="1"/>
</dbReference>
<feature type="transmembrane region" description="Helical" evidence="1">
    <location>
        <begin position="392"/>
        <end position="413"/>
    </location>
</feature>
<evidence type="ECO:0000256" key="1">
    <source>
        <dbReference type="SAM" id="Phobius"/>
    </source>
</evidence>
<accession>A0A975G323</accession>
<keyword evidence="1" id="KW-0812">Transmembrane</keyword>